<dbReference type="EMBL" id="CACTIH010000049">
    <property type="protein sequence ID" value="CAA2941634.1"/>
    <property type="molecule type" value="Genomic_DNA"/>
</dbReference>
<accession>A0A8S0PFL2</accession>
<evidence type="ECO:0000313" key="2">
    <source>
        <dbReference type="EMBL" id="CAA2941634.1"/>
    </source>
</evidence>
<organism evidence="2 3">
    <name type="scientific">Olea europaea subsp. europaea</name>
    <dbReference type="NCBI Taxonomy" id="158383"/>
    <lineage>
        <taxon>Eukaryota</taxon>
        <taxon>Viridiplantae</taxon>
        <taxon>Streptophyta</taxon>
        <taxon>Embryophyta</taxon>
        <taxon>Tracheophyta</taxon>
        <taxon>Spermatophyta</taxon>
        <taxon>Magnoliopsida</taxon>
        <taxon>eudicotyledons</taxon>
        <taxon>Gunneridae</taxon>
        <taxon>Pentapetalae</taxon>
        <taxon>asterids</taxon>
        <taxon>lamiids</taxon>
        <taxon>Lamiales</taxon>
        <taxon>Oleaceae</taxon>
        <taxon>Oleeae</taxon>
        <taxon>Olea</taxon>
    </lineage>
</organism>
<evidence type="ECO:0000313" key="3">
    <source>
        <dbReference type="Proteomes" id="UP000594638"/>
    </source>
</evidence>
<sequence>MEFRRACTLLIILFIVVSVTNEVRVEAARVLSEDISGSNHLATFPAMYENAKFTMSYWLESEVRIEAARVLSEDLSGSNHLATFPAMYEKAKFTMSYWLERLPSGSSPKGPGH</sequence>
<feature type="chain" id="PRO_5035738222" evidence="1">
    <location>
        <begin position="23"/>
        <end position="113"/>
    </location>
</feature>
<dbReference type="Proteomes" id="UP000594638">
    <property type="component" value="Unassembled WGS sequence"/>
</dbReference>
<comment type="caution">
    <text evidence="2">The sequence shown here is derived from an EMBL/GenBank/DDBJ whole genome shotgun (WGS) entry which is preliminary data.</text>
</comment>
<dbReference type="Gramene" id="OE9A048914T1">
    <property type="protein sequence ID" value="OE9A048914C1"/>
    <property type="gene ID" value="OE9A048914"/>
</dbReference>
<dbReference type="PANTHER" id="PTHR37245:SF4">
    <property type="entry name" value="PAMP-INDUCED SECRETED PEPTIDE 1"/>
    <property type="match status" value="1"/>
</dbReference>
<name>A0A8S0PFL2_OLEEU</name>
<keyword evidence="1" id="KW-0732">Signal</keyword>
<dbReference type="AlphaFoldDB" id="A0A8S0PFL2"/>
<protein>
    <submittedName>
        <fullName evidence="2">Uncharacterized protein</fullName>
    </submittedName>
</protein>
<reference evidence="2 3" key="1">
    <citation type="submission" date="2019-12" db="EMBL/GenBank/DDBJ databases">
        <authorList>
            <person name="Alioto T."/>
            <person name="Alioto T."/>
            <person name="Gomez Garrido J."/>
        </authorList>
    </citation>
    <scope>NUCLEOTIDE SEQUENCE [LARGE SCALE GENOMIC DNA]</scope>
</reference>
<dbReference type="InterPro" id="IPR040273">
    <property type="entry name" value="PIP1"/>
</dbReference>
<gene>
    <name evidence="2" type="ORF">OLEA9_A048914</name>
</gene>
<proteinExistence type="predicted"/>
<evidence type="ECO:0000256" key="1">
    <source>
        <dbReference type="SAM" id="SignalP"/>
    </source>
</evidence>
<dbReference type="OrthoDB" id="908966at2759"/>
<keyword evidence="3" id="KW-1185">Reference proteome</keyword>
<dbReference type="PANTHER" id="PTHR37245">
    <property type="entry name" value="PAMP-INDUCED SECRETED PEPTIDE 1"/>
    <property type="match status" value="1"/>
</dbReference>
<feature type="signal peptide" evidence="1">
    <location>
        <begin position="1"/>
        <end position="22"/>
    </location>
</feature>
<dbReference type="GO" id="GO:0006952">
    <property type="term" value="P:defense response"/>
    <property type="evidence" value="ECO:0007669"/>
    <property type="project" value="InterPro"/>
</dbReference>